<reference evidence="4" key="1">
    <citation type="submission" date="2015-09" db="EMBL/GenBank/DDBJ databases">
        <title>Scylla olivacea transcriptome.</title>
        <authorList>
            <person name="Ikhwanuddin M."/>
        </authorList>
    </citation>
    <scope>NUCLEOTIDE SEQUENCE</scope>
</reference>
<dbReference type="SMART" id="SM00737">
    <property type="entry name" value="ML"/>
    <property type="match status" value="1"/>
</dbReference>
<dbReference type="InterPro" id="IPR028996">
    <property type="entry name" value="GM2-AP"/>
</dbReference>
<evidence type="ECO:0000256" key="1">
    <source>
        <dbReference type="ARBA" id="ARBA00022729"/>
    </source>
</evidence>
<dbReference type="GO" id="GO:0008047">
    <property type="term" value="F:enzyme activator activity"/>
    <property type="evidence" value="ECO:0007669"/>
    <property type="project" value="InterPro"/>
</dbReference>
<dbReference type="PANTHER" id="PTHR17357">
    <property type="entry name" value="GM2 GANGLIOSIDE ACTIVATOR PROTEIN"/>
    <property type="match status" value="1"/>
</dbReference>
<dbReference type="GO" id="GO:0006689">
    <property type="term" value="P:ganglioside catabolic process"/>
    <property type="evidence" value="ECO:0007669"/>
    <property type="project" value="InterPro"/>
</dbReference>
<dbReference type="EMBL" id="GDRN01054906">
    <property type="protein sequence ID" value="JAI66043.1"/>
    <property type="molecule type" value="Transcribed_RNA"/>
</dbReference>
<keyword evidence="1" id="KW-0732">Signal</keyword>
<dbReference type="AlphaFoldDB" id="A0A0P4WP92"/>
<evidence type="ECO:0000259" key="3">
    <source>
        <dbReference type="SMART" id="SM00737"/>
    </source>
</evidence>
<evidence type="ECO:0000313" key="4">
    <source>
        <dbReference type="EMBL" id="JAI66044.1"/>
    </source>
</evidence>
<dbReference type="PANTHER" id="PTHR17357:SF0">
    <property type="entry name" value="GANGLIOSIDE GM2 ACTIVATOR"/>
    <property type="match status" value="1"/>
</dbReference>
<keyword evidence="2" id="KW-0472">Membrane</keyword>
<dbReference type="InterPro" id="IPR036846">
    <property type="entry name" value="GM2-AP_sf"/>
</dbReference>
<dbReference type="Pfam" id="PF02221">
    <property type="entry name" value="E1_DerP2_DerF2"/>
    <property type="match status" value="1"/>
</dbReference>
<organism evidence="4">
    <name type="scientific">Scylla olivacea</name>
    <name type="common">Orange mud crab</name>
    <name type="synonym">Cancer olivacea</name>
    <dbReference type="NCBI Taxonomy" id="85551"/>
    <lineage>
        <taxon>Eukaryota</taxon>
        <taxon>Metazoa</taxon>
        <taxon>Ecdysozoa</taxon>
        <taxon>Arthropoda</taxon>
        <taxon>Crustacea</taxon>
        <taxon>Multicrustacea</taxon>
        <taxon>Malacostraca</taxon>
        <taxon>Eumalacostraca</taxon>
        <taxon>Eucarida</taxon>
        <taxon>Decapoda</taxon>
        <taxon>Pleocyemata</taxon>
        <taxon>Brachyura</taxon>
        <taxon>Eubrachyura</taxon>
        <taxon>Portunoidea</taxon>
        <taxon>Portunidae</taxon>
        <taxon>Portuninae</taxon>
        <taxon>Scylla</taxon>
    </lineage>
</organism>
<dbReference type="EMBL" id="GDRN01054905">
    <property type="protein sequence ID" value="JAI66044.1"/>
    <property type="molecule type" value="Transcribed_RNA"/>
</dbReference>
<dbReference type="GO" id="GO:0005319">
    <property type="term" value="F:lipid transporter activity"/>
    <property type="evidence" value="ECO:0007669"/>
    <property type="project" value="TreeGrafter"/>
</dbReference>
<sequence length="254" mass="28734">MKIQFGEKGEVSWDVLVETLGPEELKDDHHHISSCKERFWRQCCMGSRLTLAFVVSVVTLTQVWLLLYLLSTWDATSPSTHLVYIDDLGNERHIHFSWSNCGSESDPVQLKQLQVTPDPVLIDSNITLTLNAYLDRFLDAPILASVKVERKMGWFWVEIPCVDGLGSCHYKDVCQLSPFVAPEPCPDPFPRFGLPCRCPVKKGQYKVRGGVFSIPELIKYIPAWLVSGDYYVHATAQKKGVSLGCYNLYVSVSY</sequence>
<accession>A0A0P4WP92</accession>
<keyword evidence="2" id="KW-0812">Transmembrane</keyword>
<dbReference type="InterPro" id="IPR003172">
    <property type="entry name" value="ML_dom"/>
</dbReference>
<keyword evidence="2" id="KW-1133">Transmembrane helix</keyword>
<evidence type="ECO:0000256" key="2">
    <source>
        <dbReference type="SAM" id="Phobius"/>
    </source>
</evidence>
<feature type="domain" description="MD-2-related lipid-recognition" evidence="3">
    <location>
        <begin position="98"/>
        <end position="250"/>
    </location>
</feature>
<dbReference type="GO" id="GO:0009898">
    <property type="term" value="C:cytoplasmic side of plasma membrane"/>
    <property type="evidence" value="ECO:0007669"/>
    <property type="project" value="TreeGrafter"/>
</dbReference>
<feature type="transmembrane region" description="Helical" evidence="2">
    <location>
        <begin position="49"/>
        <end position="70"/>
    </location>
</feature>
<dbReference type="SUPFAM" id="SSF63707">
    <property type="entry name" value="Ganglioside M2 (gm2) activator"/>
    <property type="match status" value="1"/>
</dbReference>
<name>A0A0P4WP92_SCYOL</name>
<proteinExistence type="predicted"/>
<protein>
    <recommendedName>
        <fullName evidence="3">MD-2-related lipid-recognition domain-containing protein</fullName>
    </recommendedName>
</protein>
<dbReference type="Gene3D" id="2.70.220.10">
    <property type="entry name" value="Ganglioside GM2 activator"/>
    <property type="match status" value="1"/>
</dbReference>